<feature type="binding site" evidence="5">
    <location>
        <position position="45"/>
    </location>
    <ligand>
        <name>Ca(2+)</name>
        <dbReference type="ChEBI" id="CHEBI:29108"/>
    </ligand>
</feature>
<protein>
    <submittedName>
        <fullName evidence="10">Phospholipase A2</fullName>
        <ecNumber evidence="10">3.1.1.4</ecNumber>
    </submittedName>
</protein>
<reference evidence="10" key="1">
    <citation type="submission" date="2013-03" db="EMBL/GenBank/DDBJ databases">
        <title>The importance of being genomic: the evolution of the viper venom phospholipase A2 toxin subfamily revisited.</title>
        <authorList>
            <person name="Malhotra A."/>
            <person name="Creer S."/>
            <person name="Thorpe R.S."/>
            <person name="Harris J.B."/>
            <person name="Stocklin R."/>
            <person name="Favreau P."/>
        </authorList>
    </citation>
    <scope>NUCLEOTIDE SEQUENCE</scope>
    <source>
        <strain evidence="10">A87_LT1</strain>
    </source>
</reference>
<feature type="active site" evidence="4">
    <location>
        <position position="63"/>
    </location>
</feature>
<dbReference type="PANTHER" id="PTHR11716:SF9">
    <property type="entry name" value="PHOSPHOLIPASE A2, MEMBRANE ASSOCIATED"/>
    <property type="match status" value="1"/>
</dbReference>
<dbReference type="PROSITE" id="PS00118">
    <property type="entry name" value="PA2_HIS"/>
    <property type="match status" value="1"/>
</dbReference>
<feature type="disulfide bond" evidence="6">
    <location>
        <begin position="59"/>
        <end position="111"/>
    </location>
</feature>
<sequence>MRTLWIMAVLLLGVEGDLMQFETLIMKIAGRSGVWFYGSYGCYCGWGGQGQPKDASDRCCFVHHCCYGKVDSCKPKTNTYTYSEENGAIVCGEDDPCKKEVCECDRVAAICFRDNIDTYDSKTYWMYPAKNCQEESEPC</sequence>
<feature type="binding site" evidence="5">
    <location>
        <position position="43"/>
    </location>
    <ligand>
        <name>Ca(2+)</name>
        <dbReference type="ChEBI" id="CHEBI:29108"/>
    </ligand>
</feature>
<feature type="chain" id="PRO_5005118740" evidence="8">
    <location>
        <begin position="17"/>
        <end position="139"/>
    </location>
</feature>
<keyword evidence="2 8" id="KW-0964">Secreted</keyword>
<keyword evidence="5" id="KW-0479">Metal-binding</keyword>
<dbReference type="GO" id="GO:0016042">
    <property type="term" value="P:lipid catabolic process"/>
    <property type="evidence" value="ECO:0007669"/>
    <property type="project" value="InterPro"/>
</dbReference>
<dbReference type="GO" id="GO:0042130">
    <property type="term" value="P:negative regulation of T cell proliferation"/>
    <property type="evidence" value="ECO:0007669"/>
    <property type="project" value="TreeGrafter"/>
</dbReference>
<feature type="signal peptide" evidence="8">
    <location>
        <begin position="1"/>
        <end position="16"/>
    </location>
</feature>
<keyword evidence="3 6" id="KW-1015">Disulfide bond</keyword>
<dbReference type="InterPro" id="IPR036444">
    <property type="entry name" value="PLipase_A2_dom_sf"/>
</dbReference>
<evidence type="ECO:0000256" key="6">
    <source>
        <dbReference type="PIRSR" id="PIRSR601211-3"/>
    </source>
</evidence>
<name>A0A0H3U1V4_9SAUR</name>
<keyword evidence="8" id="KW-0732">Signal</keyword>
<feature type="disulfide bond" evidence="6">
    <location>
        <begin position="66"/>
        <end position="104"/>
    </location>
</feature>
<dbReference type="GO" id="GO:0005543">
    <property type="term" value="F:phospholipid binding"/>
    <property type="evidence" value="ECO:0007669"/>
    <property type="project" value="TreeGrafter"/>
</dbReference>
<feature type="disulfide bond" evidence="6">
    <location>
        <begin position="44"/>
        <end position="60"/>
    </location>
</feature>
<dbReference type="FunFam" id="1.20.90.10:FF:000001">
    <property type="entry name" value="Basic phospholipase A2 homolog"/>
    <property type="match status" value="1"/>
</dbReference>
<accession>A0A0H3U1V4</accession>
<dbReference type="EC" id="3.1.1.4" evidence="10"/>
<dbReference type="EMBL" id="KC796247">
    <property type="protein sequence ID" value="AHJ09527.1"/>
    <property type="molecule type" value="Genomic_DNA"/>
</dbReference>
<comment type="cofactor">
    <cofactor evidence="5">
        <name>Ca(2+)</name>
        <dbReference type="ChEBI" id="CHEBI:29108"/>
    </cofactor>
    <text evidence="5">Binds 1 Ca(2+) ion per subunit.</text>
</comment>
<feature type="domain" description="Phospholipase A2-like central" evidence="9">
    <location>
        <begin position="17"/>
        <end position="133"/>
    </location>
</feature>
<dbReference type="SUPFAM" id="SSF48619">
    <property type="entry name" value="Phospholipase A2, PLA2"/>
    <property type="match status" value="1"/>
</dbReference>
<evidence type="ECO:0000256" key="2">
    <source>
        <dbReference type="ARBA" id="ARBA00022525"/>
    </source>
</evidence>
<comment type="similarity">
    <text evidence="7">Belongs to the phospholipase A2 family.</text>
</comment>
<dbReference type="SMART" id="SM00085">
    <property type="entry name" value="PA2c"/>
    <property type="match status" value="1"/>
</dbReference>
<dbReference type="PROSITE" id="PS00119">
    <property type="entry name" value="PA2_ASP"/>
    <property type="match status" value="1"/>
</dbReference>
<dbReference type="Gene3D" id="1.20.90.10">
    <property type="entry name" value="Phospholipase A2 domain"/>
    <property type="match status" value="1"/>
</dbReference>
<comment type="subcellular location">
    <subcellularLocation>
        <location evidence="1 8">Secreted</location>
    </subcellularLocation>
</comment>
<dbReference type="InterPro" id="IPR033112">
    <property type="entry name" value="PLA2_Asp_AS"/>
</dbReference>
<feature type="binding site" evidence="5">
    <location>
        <position position="47"/>
    </location>
    <ligand>
        <name>Ca(2+)</name>
        <dbReference type="ChEBI" id="CHEBI:29108"/>
    </ligand>
</feature>
<feature type="disulfide bond" evidence="6">
    <location>
        <begin position="42"/>
        <end position="132"/>
    </location>
</feature>
<evidence type="ECO:0000259" key="9">
    <source>
        <dbReference type="SMART" id="SM00085"/>
    </source>
</evidence>
<keyword evidence="5" id="KW-0106">Calcium</keyword>
<dbReference type="GO" id="GO:0006644">
    <property type="term" value="P:phospholipid metabolic process"/>
    <property type="evidence" value="ECO:0007669"/>
    <property type="project" value="InterPro"/>
</dbReference>
<feature type="active site" evidence="4">
    <location>
        <position position="105"/>
    </location>
</feature>
<dbReference type="InterPro" id="IPR033113">
    <property type="entry name" value="PLA2_histidine"/>
</dbReference>
<feature type="disulfide bond" evidence="6">
    <location>
        <begin position="91"/>
        <end position="102"/>
    </location>
</feature>
<organism evidence="10">
    <name type="scientific">Ovophis makazayazaya</name>
    <dbReference type="NCBI Taxonomy" id="699371"/>
    <lineage>
        <taxon>Eukaryota</taxon>
        <taxon>Metazoa</taxon>
        <taxon>Chordata</taxon>
        <taxon>Craniata</taxon>
        <taxon>Vertebrata</taxon>
        <taxon>Euteleostomi</taxon>
        <taxon>Lepidosauria</taxon>
        <taxon>Squamata</taxon>
        <taxon>Bifurcata</taxon>
        <taxon>Unidentata</taxon>
        <taxon>Episquamata</taxon>
        <taxon>Toxicofera</taxon>
        <taxon>Serpentes</taxon>
        <taxon>Colubroidea</taxon>
        <taxon>Viperidae</taxon>
        <taxon>Crotalinae</taxon>
        <taxon>Ovophis</taxon>
    </lineage>
</organism>
<dbReference type="GO" id="GO:0005576">
    <property type="term" value="C:extracellular region"/>
    <property type="evidence" value="ECO:0007669"/>
    <property type="project" value="UniProtKB-SubCell"/>
</dbReference>
<evidence type="ECO:0000313" key="10">
    <source>
        <dbReference type="EMBL" id="AHJ09527.1"/>
    </source>
</evidence>
<feature type="disulfide bond" evidence="6">
    <location>
        <begin position="73"/>
        <end position="97"/>
    </location>
</feature>
<evidence type="ECO:0000256" key="1">
    <source>
        <dbReference type="ARBA" id="ARBA00004613"/>
    </source>
</evidence>
<feature type="disulfide bond" evidence="6">
    <location>
        <begin position="65"/>
        <end position="139"/>
    </location>
</feature>
<dbReference type="CDD" id="cd00125">
    <property type="entry name" value="PLA2c"/>
    <property type="match status" value="1"/>
</dbReference>
<evidence type="ECO:0000256" key="3">
    <source>
        <dbReference type="ARBA" id="ARBA00023157"/>
    </source>
</evidence>
<dbReference type="InterPro" id="IPR016090">
    <property type="entry name" value="PLA2-like_dom"/>
</dbReference>
<dbReference type="GO" id="GO:0047498">
    <property type="term" value="F:calcium-dependent phospholipase A2 activity"/>
    <property type="evidence" value="ECO:0007669"/>
    <property type="project" value="TreeGrafter"/>
</dbReference>
<evidence type="ECO:0000256" key="5">
    <source>
        <dbReference type="PIRSR" id="PIRSR601211-2"/>
    </source>
</evidence>
<dbReference type="Pfam" id="PF00068">
    <property type="entry name" value="Phospholip_A2_1"/>
    <property type="match status" value="1"/>
</dbReference>
<evidence type="ECO:0000256" key="4">
    <source>
        <dbReference type="PIRSR" id="PIRSR601211-1"/>
    </source>
</evidence>
<dbReference type="AlphaFoldDB" id="A0A0H3U1V4"/>
<dbReference type="PANTHER" id="PTHR11716">
    <property type="entry name" value="PHOSPHOLIPASE A2 FAMILY MEMBER"/>
    <property type="match status" value="1"/>
</dbReference>
<evidence type="ECO:0000256" key="7">
    <source>
        <dbReference type="RuleBase" id="RU003654"/>
    </source>
</evidence>
<evidence type="ECO:0000256" key="8">
    <source>
        <dbReference type="RuleBase" id="RU361236"/>
    </source>
</evidence>
<dbReference type="GO" id="GO:0050482">
    <property type="term" value="P:arachidonate secretion"/>
    <property type="evidence" value="ECO:0007669"/>
    <property type="project" value="InterPro"/>
</dbReference>
<dbReference type="InterPro" id="IPR001211">
    <property type="entry name" value="PLA2"/>
</dbReference>
<keyword evidence="10" id="KW-0378">Hydrolase</keyword>
<dbReference type="PRINTS" id="PR00389">
    <property type="entry name" value="PHPHLIPASEA2"/>
</dbReference>
<proteinExistence type="inferred from homology"/>
<dbReference type="GO" id="GO:0005509">
    <property type="term" value="F:calcium ion binding"/>
    <property type="evidence" value="ECO:0007669"/>
    <property type="project" value="InterPro"/>
</dbReference>